<feature type="region of interest" description="Disordered" evidence="1">
    <location>
        <begin position="473"/>
        <end position="510"/>
    </location>
</feature>
<accession>A0A9P1FF54</accession>
<dbReference type="EMBL" id="CAMXCT030000106">
    <property type="protein sequence ID" value="CAL4761220.1"/>
    <property type="molecule type" value="Genomic_DNA"/>
</dbReference>
<evidence type="ECO:0000313" key="4">
    <source>
        <dbReference type="Proteomes" id="UP001152797"/>
    </source>
</evidence>
<keyword evidence="4" id="KW-1185">Reference proteome</keyword>
<dbReference type="AlphaFoldDB" id="A0A9P1FF54"/>
<sequence length="510" mass="55493">MDPDSSNFLLEEGVVNSAYRVGLLSLSGEEEEQSVQMIAIAQFNRRNLVAVPSQAWHKKVLKRVLPQNGLLKPTAIEVLVVDPEDMDTILEGMKMRLWVGFLVDELFSAVDFSLMEFDSDYFFEVNGTAGYLPFAQSLMEVANEHYAFFSAGEEGAGADGSLANGASGSGDMASRLERMEIMMADLYENLPQRLARPLVRREPEPRVAFSPSTSFQPRHGGSLSPPAQRVGVLRKPAASSGALDPMLVFAAMQAGVEGDALDEVARLMSRNPKALKVKDMSAGLQPDPLSDAEEDELEEGDAAAGGGGDALQQAVISLTEIMKSLTDDKKKSSVSKIENALEYSGAVGSGKRSAAACRALRQMLLAHPEELYALLERMMMEDLMSQTLAPGQVHGARARLNILLLQIDQAACDRGNWTLASELSLEHPPPFTSLLQHSPPGEGEPPYSRLLDPRWGEIAMAYLREQEDFLSKRKGLGKTVKKDDGEDDNDSPKRKNRPKAKAKASSEGDA</sequence>
<feature type="region of interest" description="Disordered" evidence="1">
    <location>
        <begin position="430"/>
        <end position="450"/>
    </location>
</feature>
<dbReference type="OrthoDB" id="430518at2759"/>
<feature type="region of interest" description="Disordered" evidence="1">
    <location>
        <begin position="278"/>
        <end position="307"/>
    </location>
</feature>
<reference evidence="2" key="1">
    <citation type="submission" date="2022-10" db="EMBL/GenBank/DDBJ databases">
        <authorList>
            <person name="Chen Y."/>
            <person name="Dougan E. K."/>
            <person name="Chan C."/>
            <person name="Rhodes N."/>
            <person name="Thang M."/>
        </authorList>
    </citation>
    <scope>NUCLEOTIDE SEQUENCE</scope>
</reference>
<protein>
    <submittedName>
        <fullName evidence="2">Uncharacterized protein</fullName>
    </submittedName>
</protein>
<dbReference type="Proteomes" id="UP001152797">
    <property type="component" value="Unassembled WGS sequence"/>
</dbReference>
<feature type="compositionally biased region" description="Acidic residues" evidence="1">
    <location>
        <begin position="290"/>
        <end position="301"/>
    </location>
</feature>
<organism evidence="2">
    <name type="scientific">Cladocopium goreaui</name>
    <dbReference type="NCBI Taxonomy" id="2562237"/>
    <lineage>
        <taxon>Eukaryota</taxon>
        <taxon>Sar</taxon>
        <taxon>Alveolata</taxon>
        <taxon>Dinophyceae</taxon>
        <taxon>Suessiales</taxon>
        <taxon>Symbiodiniaceae</taxon>
        <taxon>Cladocopium</taxon>
    </lineage>
</organism>
<gene>
    <name evidence="2" type="ORF">C1SCF055_LOCUS2354</name>
</gene>
<feature type="region of interest" description="Disordered" evidence="1">
    <location>
        <begin position="205"/>
        <end position="228"/>
    </location>
</feature>
<proteinExistence type="predicted"/>
<evidence type="ECO:0000313" key="3">
    <source>
        <dbReference type="EMBL" id="CAL1127283.1"/>
    </source>
</evidence>
<name>A0A9P1FF54_9DINO</name>
<dbReference type="EMBL" id="CAMXCT010000106">
    <property type="protein sequence ID" value="CAI3973908.1"/>
    <property type="molecule type" value="Genomic_DNA"/>
</dbReference>
<reference evidence="3" key="2">
    <citation type="submission" date="2024-04" db="EMBL/GenBank/DDBJ databases">
        <authorList>
            <person name="Chen Y."/>
            <person name="Shah S."/>
            <person name="Dougan E. K."/>
            <person name="Thang M."/>
            <person name="Chan C."/>
        </authorList>
    </citation>
    <scope>NUCLEOTIDE SEQUENCE [LARGE SCALE GENOMIC DNA]</scope>
</reference>
<comment type="caution">
    <text evidence="2">The sequence shown here is derived from an EMBL/GenBank/DDBJ whole genome shotgun (WGS) entry which is preliminary data.</text>
</comment>
<evidence type="ECO:0000313" key="2">
    <source>
        <dbReference type="EMBL" id="CAI3973908.1"/>
    </source>
</evidence>
<evidence type="ECO:0000256" key="1">
    <source>
        <dbReference type="SAM" id="MobiDB-lite"/>
    </source>
</evidence>
<dbReference type="EMBL" id="CAMXCT020000106">
    <property type="protein sequence ID" value="CAL1127283.1"/>
    <property type="molecule type" value="Genomic_DNA"/>
</dbReference>